<protein>
    <recommendedName>
        <fullName evidence="8">RxLR effector protein</fullName>
    </recommendedName>
</protein>
<keyword evidence="1" id="KW-0732">Signal</keyword>
<dbReference type="Proteomes" id="UP000434957">
    <property type="component" value="Unassembled WGS sequence"/>
</dbReference>
<organism evidence="3 5">
    <name type="scientific">Phytophthora rubi</name>
    <dbReference type="NCBI Taxonomy" id="129364"/>
    <lineage>
        <taxon>Eukaryota</taxon>
        <taxon>Sar</taxon>
        <taxon>Stramenopiles</taxon>
        <taxon>Oomycota</taxon>
        <taxon>Peronosporomycetes</taxon>
        <taxon>Peronosporales</taxon>
        <taxon>Peronosporaceae</taxon>
        <taxon>Phytophthora</taxon>
    </lineage>
</organism>
<keyword evidence="6" id="KW-1185">Reference proteome</keyword>
<dbReference type="EMBL" id="QXFV01000745">
    <property type="protein sequence ID" value="KAE9028006.1"/>
    <property type="molecule type" value="Genomic_DNA"/>
</dbReference>
<accession>A0A6A3M8X6</accession>
<comment type="caution">
    <text evidence="3">The sequence shown here is derived from an EMBL/GenBank/DDBJ whole genome shotgun (WGS) entry which is preliminary data.</text>
</comment>
<dbReference type="Proteomes" id="UP000435112">
    <property type="component" value="Unassembled WGS sequence"/>
</dbReference>
<evidence type="ECO:0000313" key="7">
    <source>
        <dbReference type="Proteomes" id="UP000435112"/>
    </source>
</evidence>
<dbReference type="AlphaFoldDB" id="A0A6A3M8X6"/>
<sequence length="96" mass="10933">MIFFDTNAVVASLLSLLNMICAALTARSNSKAPPCSCNRPTRTPRDTLHIRNVTDTRLSDNNRKKVVYSTRIILDNNRKKVVYSARIILDNNRKKK</sequence>
<feature type="chain" id="PRO_5036165088" description="RxLR effector protein" evidence="1">
    <location>
        <begin position="24"/>
        <end position="96"/>
    </location>
</feature>
<evidence type="ECO:0000313" key="2">
    <source>
        <dbReference type="EMBL" id="KAE9013094.1"/>
    </source>
</evidence>
<dbReference type="EMBL" id="QXFU01001022">
    <property type="protein sequence ID" value="KAE9013094.1"/>
    <property type="molecule type" value="Genomic_DNA"/>
</dbReference>
<evidence type="ECO:0000256" key="1">
    <source>
        <dbReference type="SAM" id="SignalP"/>
    </source>
</evidence>
<evidence type="ECO:0000313" key="3">
    <source>
        <dbReference type="EMBL" id="KAE9028006.1"/>
    </source>
</evidence>
<dbReference type="EMBL" id="QXFT01000997">
    <property type="protein sequence ID" value="KAE9331828.1"/>
    <property type="molecule type" value="Genomic_DNA"/>
</dbReference>
<dbReference type="OrthoDB" id="10294737at2759"/>
<evidence type="ECO:0000313" key="4">
    <source>
        <dbReference type="EMBL" id="KAE9331828.1"/>
    </source>
</evidence>
<evidence type="ECO:0000313" key="6">
    <source>
        <dbReference type="Proteomes" id="UP000434957"/>
    </source>
</evidence>
<gene>
    <name evidence="3" type="ORF">PR001_g11831</name>
    <name evidence="2" type="ORF">PR002_g14622</name>
    <name evidence="4" type="ORF">PR003_g14817</name>
</gene>
<reference evidence="5 7" key="1">
    <citation type="submission" date="2018-09" db="EMBL/GenBank/DDBJ databases">
        <title>Genomic investigation of the strawberry pathogen Phytophthora fragariae indicates pathogenicity is determined by transcriptional variation in three key races.</title>
        <authorList>
            <person name="Adams T.M."/>
            <person name="Armitage A.D."/>
            <person name="Sobczyk M.K."/>
            <person name="Bates H.J."/>
            <person name="Dunwell J.M."/>
            <person name="Nellist C.F."/>
            <person name="Harrison R.J."/>
        </authorList>
    </citation>
    <scope>NUCLEOTIDE SEQUENCE [LARGE SCALE GENOMIC DNA]</scope>
    <source>
        <strain evidence="3 5">SCRP249</strain>
        <strain evidence="2 7">SCRP324</strain>
        <strain evidence="4 6">SCRP333</strain>
    </source>
</reference>
<name>A0A6A3M8X6_9STRA</name>
<feature type="signal peptide" evidence="1">
    <location>
        <begin position="1"/>
        <end position="23"/>
    </location>
</feature>
<proteinExistence type="predicted"/>
<evidence type="ECO:0000313" key="5">
    <source>
        <dbReference type="Proteomes" id="UP000429607"/>
    </source>
</evidence>
<dbReference type="Proteomes" id="UP000429607">
    <property type="component" value="Unassembled WGS sequence"/>
</dbReference>
<evidence type="ECO:0008006" key="8">
    <source>
        <dbReference type="Google" id="ProtNLM"/>
    </source>
</evidence>